<keyword evidence="2" id="KW-1133">Transmembrane helix</keyword>
<name>A0A4P6F198_9BACL</name>
<keyword evidence="2" id="KW-0472">Membrane</keyword>
<evidence type="ECO:0000256" key="2">
    <source>
        <dbReference type="SAM" id="Phobius"/>
    </source>
</evidence>
<dbReference type="RefSeq" id="WP_129444201.1">
    <property type="nucleotide sequence ID" value="NZ_CP035492.1"/>
</dbReference>
<organism evidence="3 4">
    <name type="scientific">Paenibacillus protaetiae</name>
    <dbReference type="NCBI Taxonomy" id="2509456"/>
    <lineage>
        <taxon>Bacteria</taxon>
        <taxon>Bacillati</taxon>
        <taxon>Bacillota</taxon>
        <taxon>Bacilli</taxon>
        <taxon>Bacillales</taxon>
        <taxon>Paenibacillaceae</taxon>
        <taxon>Paenibacillus</taxon>
    </lineage>
</organism>
<keyword evidence="4" id="KW-1185">Reference proteome</keyword>
<dbReference type="AlphaFoldDB" id="A0A4P6F198"/>
<protein>
    <submittedName>
        <fullName evidence="3">Stage II sporulation protein P</fullName>
    </submittedName>
</protein>
<evidence type="ECO:0000313" key="3">
    <source>
        <dbReference type="EMBL" id="QAY68413.1"/>
    </source>
</evidence>
<dbReference type="OrthoDB" id="1633470at2"/>
<sequence>MKKRTIITLDLAKQSNKLRQLLATGRTFAVLSFCSMFFFILIGAAGIAQRQASAEPVSSMKGFAASLSSGFFGRMLEMELPAFQTAQQNEGLSGKQVSGLVMRLLTDINPYDPKSMLAVEMPGMKKNTSFLIRRGEGTDVSVGPEDDDDLLPPAPSEQPSDEPSTPSGEPPQQTPEPPPATPAPTPGTSATPSAPPAGSGQEDGKDAVVFIYHTHNQESWYPVVGKDAKSADSPKTNVTLVGERMAEQLDKMGVPTMHSDQNYAATIKDYNYAYSYKYSKKTVQDAMAQDKQLKYIFDIHRDSQGRSLTTTTINGKSYAQVFFIIGHKNENWEENEAFAARLQTELEKDYKGLSRGIWAKSEGNGEYNQSLSPGSVLIEIGGVDNTPEECYRTADALAEVIADIYHEDTDAKKVTGPAS</sequence>
<dbReference type="Proteomes" id="UP000293568">
    <property type="component" value="Chromosome"/>
</dbReference>
<dbReference type="Gene3D" id="3.40.630.40">
    <property type="entry name" value="Zn-dependent exopeptidases"/>
    <property type="match status" value="1"/>
</dbReference>
<gene>
    <name evidence="3" type="ORF">ET464_07900</name>
</gene>
<reference evidence="3 4" key="1">
    <citation type="submission" date="2019-01" db="EMBL/GenBank/DDBJ databases">
        <title>Genome sequencing of strain FW100M-2.</title>
        <authorList>
            <person name="Heo J."/>
            <person name="Kim S.-J."/>
            <person name="Kim J.-S."/>
            <person name="Hong S.-B."/>
            <person name="Kwon S.-W."/>
        </authorList>
    </citation>
    <scope>NUCLEOTIDE SEQUENCE [LARGE SCALE GENOMIC DNA]</scope>
    <source>
        <strain evidence="3 4">FW100M-2</strain>
    </source>
</reference>
<dbReference type="KEGG" id="pprt:ET464_07900"/>
<dbReference type="EMBL" id="CP035492">
    <property type="protein sequence ID" value="QAY68413.1"/>
    <property type="molecule type" value="Genomic_DNA"/>
</dbReference>
<feature type="compositionally biased region" description="Pro residues" evidence="1">
    <location>
        <begin position="168"/>
        <end position="185"/>
    </location>
</feature>
<dbReference type="SUPFAM" id="SSF53187">
    <property type="entry name" value="Zn-dependent exopeptidases"/>
    <property type="match status" value="1"/>
</dbReference>
<evidence type="ECO:0000256" key="1">
    <source>
        <dbReference type="SAM" id="MobiDB-lite"/>
    </source>
</evidence>
<feature type="region of interest" description="Disordered" evidence="1">
    <location>
        <begin position="136"/>
        <end position="203"/>
    </location>
</feature>
<dbReference type="Pfam" id="PF07454">
    <property type="entry name" value="SpoIIP"/>
    <property type="match status" value="1"/>
</dbReference>
<evidence type="ECO:0000313" key="4">
    <source>
        <dbReference type="Proteomes" id="UP000293568"/>
    </source>
</evidence>
<dbReference type="InterPro" id="IPR010897">
    <property type="entry name" value="Spore_II_P"/>
</dbReference>
<feature type="compositionally biased region" description="Low complexity" evidence="1">
    <location>
        <begin position="186"/>
        <end position="200"/>
    </location>
</feature>
<proteinExistence type="predicted"/>
<accession>A0A4P6F198</accession>
<keyword evidence="2" id="KW-0812">Transmembrane</keyword>
<dbReference type="NCBIfam" id="TIGR02867">
    <property type="entry name" value="spore_II_P"/>
    <property type="match status" value="1"/>
</dbReference>
<feature type="transmembrane region" description="Helical" evidence="2">
    <location>
        <begin position="21"/>
        <end position="48"/>
    </location>
</feature>